<feature type="transmembrane region" description="Helical" evidence="9">
    <location>
        <begin position="161"/>
        <end position="180"/>
    </location>
</feature>
<feature type="domain" description="Copper resistance protein D" evidence="12">
    <location>
        <begin position="333"/>
        <end position="430"/>
    </location>
</feature>
<dbReference type="EMBL" id="RBAK01000007">
    <property type="protein sequence ID" value="RKN44537.1"/>
    <property type="molecule type" value="Genomic_DNA"/>
</dbReference>
<sequence length="556" mass="56950">MTAPARPRPPHGRTRAAVLLALVLAALCGTLAPASPASAHAVVVATTPQRDAVLGYAPREVLVTFSEPVSPVPGRVQVLAPDGKRIDTGGPRVRGTTMRIALRVPGRPLGTYLVSYRVISADGHPVAGSFTYSAGAPSATPPRPADADGSPGGPLVPAARYLGYLGLVAAVGPPLLAVALWPRRRSRSGALVLARVGLGLVAVATAATWVGQAAQAVGAPVRRLSPEDLAAVGTGGTAAVLVVRLALVGVAAILLPAVVRGTAGGRRTALLALVGLAGFATWPLAGHPVASPLPAVSIVLATIHVAAVAVWLGGLLTLTVFLLRRTHERVLARVLPVWSRWATVAVGWLLIAGLGQAAIELGRPAALLDSAYGRLLGAKAALLAVVLVVAAGQRRLIRLRVAAGRTRWVVRAAGAELAATAVVLALTAVLVQTPPGRTAGTEAARATREGVARSLSTDLLTVQFDVYPARAGELNSLHAYVYTPEAVPQPVVEWTVTAALPGAGIEPITVDVDAPEPHHGSAALRLPVPGDWTLRITARISDIDQSTVTATVPVRP</sequence>
<comment type="caution">
    <text evidence="13">The sequence shown here is derived from an EMBL/GenBank/DDBJ whole genome shotgun (WGS) entry which is preliminary data.</text>
</comment>
<dbReference type="InterPro" id="IPR014756">
    <property type="entry name" value="Ig_E-set"/>
</dbReference>
<feature type="chain" id="PRO_5017376728" evidence="10">
    <location>
        <begin position="40"/>
        <end position="556"/>
    </location>
</feature>
<dbReference type="SUPFAM" id="SSF81296">
    <property type="entry name" value="E set domains"/>
    <property type="match status" value="1"/>
</dbReference>
<dbReference type="AlphaFoldDB" id="A0A3A9ZB91"/>
<dbReference type="GO" id="GO:0005886">
    <property type="term" value="C:plasma membrane"/>
    <property type="evidence" value="ECO:0007669"/>
    <property type="project" value="UniProtKB-SubCell"/>
</dbReference>
<evidence type="ECO:0000256" key="4">
    <source>
        <dbReference type="ARBA" id="ARBA00022723"/>
    </source>
</evidence>
<dbReference type="Proteomes" id="UP000281726">
    <property type="component" value="Unassembled WGS sequence"/>
</dbReference>
<keyword evidence="7" id="KW-0186">Copper</keyword>
<accession>A0A3A9ZB91</accession>
<keyword evidence="14" id="KW-1185">Reference proteome</keyword>
<reference evidence="13 14" key="1">
    <citation type="journal article" date="2004" name="Syst. Appl. Microbiol.">
        <title>Cryptoendolithic actinomycetes from antarctic sandstone rock samples: Micromonospora endolithica sp. nov. and two isolates related to Micromonospora coerulea Jensen 1932.</title>
        <authorList>
            <person name="Hirsch P."/>
            <person name="Mevs U."/>
            <person name="Kroppenstedt R.M."/>
            <person name="Schumann P."/>
            <person name="Stackebrandt E."/>
        </authorList>
    </citation>
    <scope>NUCLEOTIDE SEQUENCE [LARGE SCALE GENOMIC DNA]</scope>
    <source>
        <strain evidence="13 14">JCM 12677</strain>
    </source>
</reference>
<evidence type="ECO:0000259" key="12">
    <source>
        <dbReference type="Pfam" id="PF05425"/>
    </source>
</evidence>
<evidence type="ECO:0000256" key="9">
    <source>
        <dbReference type="SAM" id="Phobius"/>
    </source>
</evidence>
<dbReference type="GO" id="GO:0046688">
    <property type="term" value="P:response to copper ion"/>
    <property type="evidence" value="ECO:0007669"/>
    <property type="project" value="InterPro"/>
</dbReference>
<evidence type="ECO:0000256" key="8">
    <source>
        <dbReference type="ARBA" id="ARBA00023136"/>
    </source>
</evidence>
<keyword evidence="3 9" id="KW-0812">Transmembrane</keyword>
<dbReference type="InterPro" id="IPR008457">
    <property type="entry name" value="Cu-R_CopD_dom"/>
</dbReference>
<feature type="transmembrane region" description="Helical" evidence="9">
    <location>
        <begin position="230"/>
        <end position="256"/>
    </location>
</feature>
<evidence type="ECO:0000256" key="7">
    <source>
        <dbReference type="ARBA" id="ARBA00023008"/>
    </source>
</evidence>
<dbReference type="InterPro" id="IPR014755">
    <property type="entry name" value="Cu-Rt/internalin_Ig-like"/>
</dbReference>
<feature type="signal peptide" evidence="10">
    <location>
        <begin position="1"/>
        <end position="39"/>
    </location>
</feature>
<dbReference type="GO" id="GO:0006825">
    <property type="term" value="P:copper ion transport"/>
    <property type="evidence" value="ECO:0007669"/>
    <property type="project" value="InterPro"/>
</dbReference>
<dbReference type="Pfam" id="PF05425">
    <property type="entry name" value="CopD"/>
    <property type="match status" value="1"/>
</dbReference>
<keyword evidence="5 10" id="KW-0732">Signal</keyword>
<evidence type="ECO:0000256" key="5">
    <source>
        <dbReference type="ARBA" id="ARBA00022729"/>
    </source>
</evidence>
<feature type="transmembrane region" description="Helical" evidence="9">
    <location>
        <begin position="371"/>
        <end position="391"/>
    </location>
</feature>
<proteinExistence type="predicted"/>
<dbReference type="Pfam" id="PF04234">
    <property type="entry name" value="CopC"/>
    <property type="match status" value="1"/>
</dbReference>
<feature type="domain" description="CopC" evidence="11">
    <location>
        <begin position="40"/>
        <end position="133"/>
    </location>
</feature>
<keyword evidence="8 9" id="KW-0472">Membrane</keyword>
<keyword evidence="4" id="KW-0479">Metal-binding</keyword>
<evidence type="ECO:0000256" key="2">
    <source>
        <dbReference type="ARBA" id="ARBA00022475"/>
    </source>
</evidence>
<feature type="transmembrane region" description="Helical" evidence="9">
    <location>
        <begin position="192"/>
        <end position="210"/>
    </location>
</feature>
<dbReference type="OrthoDB" id="5242236at2"/>
<keyword evidence="6 9" id="KW-1133">Transmembrane helix</keyword>
<dbReference type="InterPro" id="IPR032694">
    <property type="entry name" value="CopC/D"/>
</dbReference>
<evidence type="ECO:0000256" key="6">
    <source>
        <dbReference type="ARBA" id="ARBA00022989"/>
    </source>
</evidence>
<feature type="transmembrane region" description="Helical" evidence="9">
    <location>
        <begin position="268"/>
        <end position="285"/>
    </location>
</feature>
<dbReference type="PANTHER" id="PTHR34820:SF4">
    <property type="entry name" value="INNER MEMBRANE PROTEIN YEBZ"/>
    <property type="match status" value="1"/>
</dbReference>
<evidence type="ECO:0000313" key="14">
    <source>
        <dbReference type="Proteomes" id="UP000281726"/>
    </source>
</evidence>
<evidence type="ECO:0000313" key="13">
    <source>
        <dbReference type="EMBL" id="RKN44537.1"/>
    </source>
</evidence>
<comment type="subcellular location">
    <subcellularLocation>
        <location evidence="1">Cell membrane</location>
        <topology evidence="1">Multi-pass membrane protein</topology>
    </subcellularLocation>
</comment>
<evidence type="ECO:0000256" key="1">
    <source>
        <dbReference type="ARBA" id="ARBA00004651"/>
    </source>
</evidence>
<dbReference type="InterPro" id="IPR007348">
    <property type="entry name" value="CopC_dom"/>
</dbReference>
<dbReference type="GO" id="GO:0042597">
    <property type="term" value="C:periplasmic space"/>
    <property type="evidence" value="ECO:0007669"/>
    <property type="project" value="InterPro"/>
</dbReference>
<dbReference type="PANTHER" id="PTHR34820">
    <property type="entry name" value="INNER MEMBRANE PROTEIN YEBZ"/>
    <property type="match status" value="1"/>
</dbReference>
<feature type="transmembrane region" description="Helical" evidence="9">
    <location>
        <begin position="335"/>
        <end position="359"/>
    </location>
</feature>
<dbReference type="Gene3D" id="2.60.40.1220">
    <property type="match status" value="1"/>
</dbReference>
<name>A0A3A9ZB91_9ACTN</name>
<dbReference type="GO" id="GO:0005507">
    <property type="term" value="F:copper ion binding"/>
    <property type="evidence" value="ECO:0007669"/>
    <property type="project" value="InterPro"/>
</dbReference>
<evidence type="ECO:0000259" key="11">
    <source>
        <dbReference type="Pfam" id="PF04234"/>
    </source>
</evidence>
<feature type="transmembrane region" description="Helical" evidence="9">
    <location>
        <begin position="297"/>
        <end position="323"/>
    </location>
</feature>
<organism evidence="13 14">
    <name type="scientific">Micromonospora endolithica</name>
    <dbReference type="NCBI Taxonomy" id="230091"/>
    <lineage>
        <taxon>Bacteria</taxon>
        <taxon>Bacillati</taxon>
        <taxon>Actinomycetota</taxon>
        <taxon>Actinomycetes</taxon>
        <taxon>Micromonosporales</taxon>
        <taxon>Micromonosporaceae</taxon>
        <taxon>Micromonospora</taxon>
    </lineage>
</organism>
<evidence type="ECO:0000256" key="3">
    <source>
        <dbReference type="ARBA" id="ARBA00022692"/>
    </source>
</evidence>
<evidence type="ECO:0000256" key="10">
    <source>
        <dbReference type="SAM" id="SignalP"/>
    </source>
</evidence>
<feature type="transmembrane region" description="Helical" evidence="9">
    <location>
        <begin position="412"/>
        <end position="431"/>
    </location>
</feature>
<dbReference type="RefSeq" id="WP_120729926.1">
    <property type="nucleotide sequence ID" value="NZ_VLLO01000001.1"/>
</dbReference>
<gene>
    <name evidence="13" type="ORF">D7223_19395</name>
</gene>
<keyword evidence="2" id="KW-1003">Cell membrane</keyword>
<protein>
    <submittedName>
        <fullName evidence="13">Copper resistance protein CopC</fullName>
    </submittedName>
</protein>